<keyword evidence="3" id="KW-1185">Reference proteome</keyword>
<organism evidence="2 3">
    <name type="scientific">Steinernema carpocapsae</name>
    <name type="common">Entomopathogenic nematode</name>
    <dbReference type="NCBI Taxonomy" id="34508"/>
    <lineage>
        <taxon>Eukaryota</taxon>
        <taxon>Metazoa</taxon>
        <taxon>Ecdysozoa</taxon>
        <taxon>Nematoda</taxon>
        <taxon>Chromadorea</taxon>
        <taxon>Rhabditida</taxon>
        <taxon>Tylenchina</taxon>
        <taxon>Panagrolaimomorpha</taxon>
        <taxon>Strongyloidoidea</taxon>
        <taxon>Steinernematidae</taxon>
        <taxon>Steinernema</taxon>
    </lineage>
</organism>
<name>A0A4U5MGQ6_STECR</name>
<reference evidence="2 3" key="2">
    <citation type="journal article" date="2019" name="G3 (Bethesda)">
        <title>Hybrid Assembly of the Genome of the Entomopathogenic Nematode Steinernema carpocapsae Identifies the X-Chromosome.</title>
        <authorList>
            <person name="Serra L."/>
            <person name="Macchietto M."/>
            <person name="Macias-Munoz A."/>
            <person name="McGill C.J."/>
            <person name="Rodriguez I.M."/>
            <person name="Rodriguez B."/>
            <person name="Murad R."/>
            <person name="Mortazavi A."/>
        </authorList>
    </citation>
    <scope>NUCLEOTIDE SEQUENCE [LARGE SCALE GENOMIC DNA]</scope>
    <source>
        <strain evidence="2 3">ALL</strain>
    </source>
</reference>
<dbReference type="AlphaFoldDB" id="A0A4U5MGQ6"/>
<comment type="caution">
    <text evidence="2">The sequence shown here is derived from an EMBL/GenBank/DDBJ whole genome shotgun (WGS) entry which is preliminary data.</text>
</comment>
<feature type="region of interest" description="Disordered" evidence="1">
    <location>
        <begin position="47"/>
        <end position="111"/>
    </location>
</feature>
<evidence type="ECO:0000256" key="1">
    <source>
        <dbReference type="SAM" id="MobiDB-lite"/>
    </source>
</evidence>
<proteinExistence type="predicted"/>
<accession>A0A4U5MGQ6</accession>
<evidence type="ECO:0000313" key="2">
    <source>
        <dbReference type="EMBL" id="TKR68173.1"/>
    </source>
</evidence>
<dbReference type="Proteomes" id="UP000298663">
    <property type="component" value="Unassembled WGS sequence"/>
</dbReference>
<reference evidence="2 3" key="1">
    <citation type="journal article" date="2015" name="Genome Biol.">
        <title>Comparative genomics of Steinernema reveals deeply conserved gene regulatory networks.</title>
        <authorList>
            <person name="Dillman A.R."/>
            <person name="Macchietto M."/>
            <person name="Porter C.F."/>
            <person name="Rogers A."/>
            <person name="Williams B."/>
            <person name="Antoshechkin I."/>
            <person name="Lee M.M."/>
            <person name="Goodwin Z."/>
            <person name="Lu X."/>
            <person name="Lewis E.E."/>
            <person name="Goodrich-Blair H."/>
            <person name="Stock S.P."/>
            <person name="Adams B.J."/>
            <person name="Sternberg P.W."/>
            <person name="Mortazavi A."/>
        </authorList>
    </citation>
    <scope>NUCLEOTIDE SEQUENCE [LARGE SCALE GENOMIC DNA]</scope>
    <source>
        <strain evidence="2 3">ALL</strain>
    </source>
</reference>
<dbReference type="EMBL" id="AZBU02000008">
    <property type="protein sequence ID" value="TKR68173.1"/>
    <property type="molecule type" value="Genomic_DNA"/>
</dbReference>
<feature type="compositionally biased region" description="Polar residues" evidence="1">
    <location>
        <begin position="68"/>
        <end position="80"/>
    </location>
</feature>
<evidence type="ECO:0000313" key="3">
    <source>
        <dbReference type="Proteomes" id="UP000298663"/>
    </source>
</evidence>
<sequence>MFVRSVPVFAHYENHRKPSKIIRSPLDGLGSKKRPSSFRLLSCAFSVRSPPPKCPPSGHSPHGRKRTSQSTFLENKQGNGDSRRRPNTTARLSSKHKKCQILSTTPSALCV</sequence>
<gene>
    <name evidence="2" type="ORF">L596_024189</name>
</gene>
<feature type="compositionally biased region" description="Polar residues" evidence="1">
    <location>
        <begin position="101"/>
        <end position="111"/>
    </location>
</feature>
<protein>
    <submittedName>
        <fullName evidence="2">Uncharacterized protein</fullName>
    </submittedName>
</protein>